<dbReference type="PANTHER" id="PTHR30290:SF65">
    <property type="entry name" value="MONOACYL PHOSPHATIDYLINOSITOL TETRAMANNOSIDE-BINDING PROTEIN LPQW-RELATED"/>
    <property type="match status" value="1"/>
</dbReference>
<reference evidence="4 5" key="1">
    <citation type="submission" date="2019-04" db="EMBL/GenBank/DDBJ databases">
        <title>Corynebacterium endometrii sp. nov., isolated from the uterus of a cow with endometritis.</title>
        <authorList>
            <person name="Ballas P."/>
            <person name="Ruckert C."/>
            <person name="Wagener K."/>
            <person name="Drillich M."/>
            <person name="Kaempfer P."/>
            <person name="Busse H.-J."/>
            <person name="Ehling-Schulz M."/>
        </authorList>
    </citation>
    <scope>NUCLEOTIDE SEQUENCE [LARGE SCALE GENOMIC DNA]</scope>
    <source>
        <strain evidence="4 5">LMM-1653</strain>
    </source>
</reference>
<evidence type="ECO:0000313" key="4">
    <source>
        <dbReference type="EMBL" id="QCB28161.1"/>
    </source>
</evidence>
<evidence type="ECO:0000259" key="3">
    <source>
        <dbReference type="Pfam" id="PF00496"/>
    </source>
</evidence>
<protein>
    <submittedName>
        <fullName evidence="4">Putative monoacyl phosphatidylinositol tetramannoside-binding protein LpqW</fullName>
    </submittedName>
</protein>
<feature type="region of interest" description="Disordered" evidence="1">
    <location>
        <begin position="466"/>
        <end position="542"/>
    </location>
</feature>
<feature type="compositionally biased region" description="Polar residues" evidence="1">
    <location>
        <begin position="468"/>
        <end position="488"/>
    </location>
</feature>
<dbReference type="PANTHER" id="PTHR30290">
    <property type="entry name" value="PERIPLASMIC BINDING COMPONENT OF ABC TRANSPORTER"/>
    <property type="match status" value="1"/>
</dbReference>
<evidence type="ECO:0000313" key="5">
    <source>
        <dbReference type="Proteomes" id="UP000296352"/>
    </source>
</evidence>
<dbReference type="PROSITE" id="PS51257">
    <property type="entry name" value="PROKAR_LIPOPROTEIN"/>
    <property type="match status" value="1"/>
</dbReference>
<dbReference type="Gene3D" id="3.90.76.10">
    <property type="entry name" value="Dipeptide-binding Protein, Domain 1"/>
    <property type="match status" value="1"/>
</dbReference>
<dbReference type="EMBL" id="CP039247">
    <property type="protein sequence ID" value="QCB28161.1"/>
    <property type="molecule type" value="Genomic_DNA"/>
</dbReference>
<dbReference type="KEGG" id="cee:CENDO_04355"/>
<accession>A0A4P7QEQ6</accession>
<gene>
    <name evidence="4" type="ORF">CENDO_04355</name>
</gene>
<feature type="signal peptide" evidence="2">
    <location>
        <begin position="1"/>
        <end position="26"/>
    </location>
</feature>
<dbReference type="Pfam" id="PF00496">
    <property type="entry name" value="SBP_bac_5"/>
    <property type="match status" value="1"/>
</dbReference>
<dbReference type="SUPFAM" id="SSF53850">
    <property type="entry name" value="Periplasmic binding protein-like II"/>
    <property type="match status" value="1"/>
</dbReference>
<evidence type="ECO:0000256" key="2">
    <source>
        <dbReference type="SAM" id="SignalP"/>
    </source>
</evidence>
<dbReference type="GO" id="GO:1904680">
    <property type="term" value="F:peptide transmembrane transporter activity"/>
    <property type="evidence" value="ECO:0007669"/>
    <property type="project" value="TreeGrafter"/>
</dbReference>
<dbReference type="AlphaFoldDB" id="A0A4P7QEQ6"/>
<feature type="domain" description="Solute-binding protein family 5" evidence="3">
    <location>
        <begin position="136"/>
        <end position="346"/>
    </location>
</feature>
<organism evidence="4 5">
    <name type="scientific">Corynebacterium endometrii</name>
    <dbReference type="NCBI Taxonomy" id="2488819"/>
    <lineage>
        <taxon>Bacteria</taxon>
        <taxon>Bacillati</taxon>
        <taxon>Actinomycetota</taxon>
        <taxon>Actinomycetes</taxon>
        <taxon>Mycobacteriales</taxon>
        <taxon>Corynebacteriaceae</taxon>
        <taxon>Corynebacterium</taxon>
    </lineage>
</organism>
<proteinExistence type="predicted"/>
<dbReference type="Proteomes" id="UP000296352">
    <property type="component" value="Chromosome"/>
</dbReference>
<dbReference type="GO" id="GO:0015833">
    <property type="term" value="P:peptide transport"/>
    <property type="evidence" value="ECO:0007669"/>
    <property type="project" value="TreeGrafter"/>
</dbReference>
<feature type="compositionally biased region" description="Polar residues" evidence="1">
    <location>
        <begin position="512"/>
        <end position="533"/>
    </location>
</feature>
<dbReference type="Gene3D" id="3.10.105.10">
    <property type="entry name" value="Dipeptide-binding Protein, Domain 3"/>
    <property type="match status" value="1"/>
</dbReference>
<dbReference type="InterPro" id="IPR000914">
    <property type="entry name" value="SBP_5_dom"/>
</dbReference>
<name>A0A4P7QEQ6_9CORY</name>
<sequence length="619" mass="65064" precursor="true">MVRMTLRLRTVAATALCSCLLAGCMANPGPPPVVEEEGQPVTVPDKSVVDGQSGGNVDPTGRPIRSTISVGVDPLSLGLNPHLQANNSELVMQIADLVLPSAFNNGRLNKDLLDSAEEVTPPKGVAQRVQYSISSAAQWSDGTPLTGTDFEYLWRSMISTAGVSQPAGYHAISAVTSTDGGRVVTVDFNTRVAQWQLLFDHLLPSHILQTDANGFVGALDSGIPASAGRYVLSGVDTARGLITLNRNDRFWGAQPANVDVLQLRTVRDTAQATTMLRSNQIGFADFTPQQTSSEALQLVPEVQAQTVNTTRQLRLHMSTMPNALSSEPLRRQFASLIDPALVARIATGRTDALRVGINPVTNNRAESSGDLSALKLRADETPVRIAVDPSDTQAFTAANTIVDVLNGSGVDAVVVQERMNAITSTLLPTGAVDAVIAWEETALTSFNMAKFYQCTAQTLVPADPSGAVANSGSGATESAGQTSASATGEAQAEGTVPSGGEGAGTTTQTTTYIDSGSPIESQENGDSTSTESTLPLAGDLSGYCPDNAEQTLNAVLSGEIEPRGALQQVRALNREQVLYVPLYDETRVHALGTGIVGPGPRVEQWSESLATAADWKISN</sequence>
<keyword evidence="5" id="KW-1185">Reference proteome</keyword>
<evidence type="ECO:0000256" key="1">
    <source>
        <dbReference type="SAM" id="MobiDB-lite"/>
    </source>
</evidence>
<dbReference type="CDD" id="cd08501">
    <property type="entry name" value="PBP2_Lpqw"/>
    <property type="match status" value="1"/>
</dbReference>
<dbReference type="InterPro" id="IPR039424">
    <property type="entry name" value="SBP_5"/>
</dbReference>
<keyword evidence="2" id="KW-0732">Signal</keyword>
<feature type="chain" id="PRO_5020735892" evidence="2">
    <location>
        <begin position="27"/>
        <end position="619"/>
    </location>
</feature>